<proteinExistence type="predicted"/>
<feature type="region of interest" description="Disordered" evidence="1">
    <location>
        <begin position="26"/>
        <end position="51"/>
    </location>
</feature>
<feature type="compositionally biased region" description="Low complexity" evidence="1">
    <location>
        <begin position="346"/>
        <end position="361"/>
    </location>
</feature>
<evidence type="ECO:0000259" key="2">
    <source>
        <dbReference type="Pfam" id="PF07762"/>
    </source>
</evidence>
<evidence type="ECO:0000313" key="3">
    <source>
        <dbReference type="EMBL" id="PNT70233.1"/>
    </source>
</evidence>
<evidence type="ECO:0000313" key="5">
    <source>
        <dbReference type="Proteomes" id="UP000008810"/>
    </source>
</evidence>
<reference evidence="3 4" key="1">
    <citation type="journal article" date="2010" name="Nature">
        <title>Genome sequencing and analysis of the model grass Brachypodium distachyon.</title>
        <authorList>
            <consortium name="International Brachypodium Initiative"/>
        </authorList>
    </citation>
    <scope>NUCLEOTIDE SEQUENCE [LARGE SCALE GENOMIC DNA]</scope>
    <source>
        <strain evidence="3 4">Bd21</strain>
    </source>
</reference>
<dbReference type="PANTHER" id="PTHR33086">
    <property type="entry name" value="OS05G0468200 PROTEIN-RELATED"/>
    <property type="match status" value="1"/>
</dbReference>
<name>A0A2K2D7J6_BRADI</name>
<dbReference type="Proteomes" id="UP000008810">
    <property type="component" value="Chromosome 2"/>
</dbReference>
<evidence type="ECO:0000313" key="4">
    <source>
        <dbReference type="EnsemblPlants" id="PNT70233"/>
    </source>
</evidence>
<feature type="region of interest" description="Disordered" evidence="1">
    <location>
        <begin position="341"/>
        <end position="361"/>
    </location>
</feature>
<reference evidence="3" key="2">
    <citation type="submission" date="2017-06" db="EMBL/GenBank/DDBJ databases">
        <title>WGS assembly of Brachypodium distachyon.</title>
        <authorList>
            <consortium name="The International Brachypodium Initiative"/>
            <person name="Lucas S."/>
            <person name="Harmon-Smith M."/>
            <person name="Lail K."/>
            <person name="Tice H."/>
            <person name="Grimwood J."/>
            <person name="Bruce D."/>
            <person name="Barry K."/>
            <person name="Shu S."/>
            <person name="Lindquist E."/>
            <person name="Wang M."/>
            <person name="Pitluck S."/>
            <person name="Vogel J.P."/>
            <person name="Garvin D.F."/>
            <person name="Mockler T.C."/>
            <person name="Schmutz J."/>
            <person name="Rokhsar D."/>
            <person name="Bevan M.W."/>
        </authorList>
    </citation>
    <scope>NUCLEOTIDE SEQUENCE</scope>
    <source>
        <strain evidence="3">Bd21</strain>
    </source>
</reference>
<dbReference type="OrthoDB" id="650468at2759"/>
<accession>A0A2K2D7J6</accession>
<keyword evidence="5" id="KW-1185">Reference proteome</keyword>
<feature type="domain" description="DUF1618" evidence="2">
    <location>
        <begin position="180"/>
        <end position="290"/>
    </location>
</feature>
<gene>
    <name evidence="3" type="ORF">BRADI_2g08364v3</name>
</gene>
<organism evidence="3">
    <name type="scientific">Brachypodium distachyon</name>
    <name type="common">Purple false brome</name>
    <name type="synonym">Trachynia distachya</name>
    <dbReference type="NCBI Taxonomy" id="15368"/>
    <lineage>
        <taxon>Eukaryota</taxon>
        <taxon>Viridiplantae</taxon>
        <taxon>Streptophyta</taxon>
        <taxon>Embryophyta</taxon>
        <taxon>Tracheophyta</taxon>
        <taxon>Spermatophyta</taxon>
        <taxon>Magnoliopsida</taxon>
        <taxon>Liliopsida</taxon>
        <taxon>Poales</taxon>
        <taxon>Poaceae</taxon>
        <taxon>BOP clade</taxon>
        <taxon>Pooideae</taxon>
        <taxon>Stipodae</taxon>
        <taxon>Brachypodieae</taxon>
        <taxon>Brachypodium</taxon>
    </lineage>
</organism>
<dbReference type="EnsemblPlants" id="PNT70233">
    <property type="protein sequence ID" value="PNT70233"/>
    <property type="gene ID" value="BRADI_2g08364v3"/>
</dbReference>
<dbReference type="EMBL" id="CM000881">
    <property type="protein sequence ID" value="PNT70233.1"/>
    <property type="molecule type" value="Genomic_DNA"/>
</dbReference>
<dbReference type="Pfam" id="PF07762">
    <property type="entry name" value="DUF1618"/>
    <property type="match status" value="1"/>
</dbReference>
<dbReference type="Gramene" id="PNT70233">
    <property type="protein sequence ID" value="PNT70233"/>
    <property type="gene ID" value="BRADI_2g08364v3"/>
</dbReference>
<protein>
    <recommendedName>
        <fullName evidence="2">DUF1618 domain-containing protein</fullName>
    </recommendedName>
</protein>
<dbReference type="PANTHER" id="PTHR33086:SF44">
    <property type="entry name" value="OS03G0683600 PROTEIN"/>
    <property type="match status" value="1"/>
</dbReference>
<dbReference type="AlphaFoldDB" id="A0A2K2D7J6"/>
<dbReference type="InterPro" id="IPR011676">
    <property type="entry name" value="DUF1618"/>
</dbReference>
<sequence>MLPHDGKCRRRLCFFLRSPSVHVPVVGHPEPGGARVRHRRRPPAGRRALPRAGRAWLSSDVEEREVRTWGDENGVERSFHVGRIPNPRYLVCDVSSPAAAAAASLVPNPDSLNNEPGVIAAPGGGGRFMVVTSSAATEPISSASRPRTASGSGRRLSTPCPARWIWTFADIVSHGGKLWWVDTVAGLLACDPFADQPVMEYVRLPEGDVKRAEQWELLLCGDELCKAASHGGAPKVSMGALADPGTAEWTLEYEASFSEIWAAESYKASGLPEKTPVLALIHPKNPDVVYFFLEDHLFGVDMRTKSVVECEPYEPSTPRKKGSFSSWLVLPFELPPAFSAGLRNEASSTPPTSAPAAGNRV</sequence>
<feature type="compositionally biased region" description="Basic residues" evidence="1">
    <location>
        <begin position="35"/>
        <end position="44"/>
    </location>
</feature>
<dbReference type="InParanoid" id="A0A2K2D7J6"/>
<reference evidence="4" key="3">
    <citation type="submission" date="2018-08" db="UniProtKB">
        <authorList>
            <consortium name="EnsemblPlants"/>
        </authorList>
    </citation>
    <scope>IDENTIFICATION</scope>
    <source>
        <strain evidence="4">cv. Bd21</strain>
    </source>
</reference>
<evidence type="ECO:0000256" key="1">
    <source>
        <dbReference type="SAM" id="MobiDB-lite"/>
    </source>
</evidence>